<accession>A0ACC2PED2</accession>
<evidence type="ECO:0000313" key="2">
    <source>
        <dbReference type="Proteomes" id="UP001239111"/>
    </source>
</evidence>
<dbReference type="EMBL" id="CM056742">
    <property type="protein sequence ID" value="KAJ8680802.1"/>
    <property type="molecule type" value="Genomic_DNA"/>
</dbReference>
<keyword evidence="2" id="KW-1185">Reference proteome</keyword>
<protein>
    <submittedName>
        <fullName evidence="1">Uncharacterized protein</fullName>
    </submittedName>
</protein>
<organism evidence="1 2">
    <name type="scientific">Eretmocerus hayati</name>
    <dbReference type="NCBI Taxonomy" id="131215"/>
    <lineage>
        <taxon>Eukaryota</taxon>
        <taxon>Metazoa</taxon>
        <taxon>Ecdysozoa</taxon>
        <taxon>Arthropoda</taxon>
        <taxon>Hexapoda</taxon>
        <taxon>Insecta</taxon>
        <taxon>Pterygota</taxon>
        <taxon>Neoptera</taxon>
        <taxon>Endopterygota</taxon>
        <taxon>Hymenoptera</taxon>
        <taxon>Apocrita</taxon>
        <taxon>Proctotrupomorpha</taxon>
        <taxon>Chalcidoidea</taxon>
        <taxon>Aphelinidae</taxon>
        <taxon>Aphelininae</taxon>
        <taxon>Eretmocerus</taxon>
    </lineage>
</organism>
<reference evidence="1" key="1">
    <citation type="submission" date="2023-04" db="EMBL/GenBank/DDBJ databases">
        <title>A chromosome-level genome assembly of the parasitoid wasp Eretmocerus hayati.</title>
        <authorList>
            <person name="Zhong Y."/>
            <person name="Liu S."/>
            <person name="Liu Y."/>
        </authorList>
    </citation>
    <scope>NUCLEOTIDE SEQUENCE</scope>
    <source>
        <strain evidence="1">ZJU_SS_LIU_2023</strain>
    </source>
</reference>
<comment type="caution">
    <text evidence="1">The sequence shown here is derived from an EMBL/GenBank/DDBJ whole genome shotgun (WGS) entry which is preliminary data.</text>
</comment>
<name>A0ACC2PED2_9HYME</name>
<dbReference type="Proteomes" id="UP001239111">
    <property type="component" value="Chromosome 2"/>
</dbReference>
<proteinExistence type="predicted"/>
<sequence>MRLNLVRSLLDGGANIEARNSSLQTPMHAVLSIKDEDCAKLFIEYGCSIDALDNHTSTPLMTAVRLNLINSVKLLLSKGANPNYVRIRNFDDWVEKDSVISEAAKYENVPMIRILWENGASLSCREDLQNLLSLSVARGNVVMAKYFLDKGADVNHKEDGETLISVALRYRTSKMRDNVLQILLDHGADIILEDSDGKTALDRAYEGSRRIYREDTNGRCLIRHLALIKSEGRRIGRRNRTILKTNDIYKKYYAVCLNELRLMQTKKIVESNLTFYDVLMKTEDEMVRCLQNERIVDGIKSDEFYKTFPVYCWNFRNKLSRAQERLSLMNKGRKFLREAVDVDLPVEISNYICEFLTNEDLISLGRVCVRAKTAANPFSMSLRGVRKGKYS</sequence>
<gene>
    <name evidence="1" type="ORF">QAD02_016589</name>
</gene>
<evidence type="ECO:0000313" key="1">
    <source>
        <dbReference type="EMBL" id="KAJ8680802.1"/>
    </source>
</evidence>